<evidence type="ECO:0000313" key="3">
    <source>
        <dbReference type="Proteomes" id="UP000583266"/>
    </source>
</evidence>
<evidence type="ECO:0000313" key="2">
    <source>
        <dbReference type="EMBL" id="NML37746.1"/>
    </source>
</evidence>
<dbReference type="AlphaFoldDB" id="A0A848GHR8"/>
<keyword evidence="3" id="KW-1185">Reference proteome</keyword>
<dbReference type="EMBL" id="JABBGC010000001">
    <property type="protein sequence ID" value="NML37746.1"/>
    <property type="molecule type" value="Genomic_DNA"/>
</dbReference>
<dbReference type="Proteomes" id="UP000583266">
    <property type="component" value="Unassembled WGS sequence"/>
</dbReference>
<evidence type="ECO:0000256" key="1">
    <source>
        <dbReference type="SAM" id="SignalP"/>
    </source>
</evidence>
<dbReference type="PROSITE" id="PS51257">
    <property type="entry name" value="PROKAR_LIPOPROTEIN"/>
    <property type="match status" value="1"/>
</dbReference>
<name>A0A848GHR8_9BACT</name>
<sequence>MKRLLFACALALAALSSCQKKAAEQDMASKIVSASQQRVAAAIDDAANPANPYDKIGYIHNQSLLATKDVSWNSKDQTFPRLYVAYVNFANRNYPGTVIPDQQSANIASDELKADAANNLIKTIAQAKLSVEGKAYMTKLVATVNQHDTTDTWDTYKQRIVIFEKDVLSDPRLPKADAQYVLEAASVGRYSVLFWTNQYYDGNPAGSNPNEARFMVAVNNPAARSFWGWLKDNWKPLVRVALADLGGAAGGWIGAGIASGGSALGQTWN</sequence>
<dbReference type="RefSeq" id="WP_169224788.1">
    <property type="nucleotide sequence ID" value="NZ_JABBGC010000001.1"/>
</dbReference>
<proteinExistence type="predicted"/>
<gene>
    <name evidence="2" type="ORF">HHL17_11125</name>
</gene>
<evidence type="ECO:0008006" key="4">
    <source>
        <dbReference type="Google" id="ProtNLM"/>
    </source>
</evidence>
<keyword evidence="1" id="KW-0732">Signal</keyword>
<feature type="signal peptide" evidence="1">
    <location>
        <begin position="1"/>
        <end position="22"/>
    </location>
</feature>
<reference evidence="2 3" key="1">
    <citation type="submission" date="2020-04" db="EMBL/GenBank/DDBJ databases">
        <title>Chitinophaga sp. G-6-1-13 sp. nov., isolated from soil.</title>
        <authorList>
            <person name="Dahal R.H."/>
            <person name="Chaudhary D.K."/>
        </authorList>
    </citation>
    <scope>NUCLEOTIDE SEQUENCE [LARGE SCALE GENOMIC DNA]</scope>
    <source>
        <strain evidence="2 3">G-6-1-13</strain>
    </source>
</reference>
<accession>A0A848GHR8</accession>
<protein>
    <recommendedName>
        <fullName evidence="4">Lipoprotein</fullName>
    </recommendedName>
</protein>
<comment type="caution">
    <text evidence="2">The sequence shown here is derived from an EMBL/GenBank/DDBJ whole genome shotgun (WGS) entry which is preliminary data.</text>
</comment>
<organism evidence="2 3">
    <name type="scientific">Chitinophaga fulva</name>
    <dbReference type="NCBI Taxonomy" id="2728842"/>
    <lineage>
        <taxon>Bacteria</taxon>
        <taxon>Pseudomonadati</taxon>
        <taxon>Bacteroidota</taxon>
        <taxon>Chitinophagia</taxon>
        <taxon>Chitinophagales</taxon>
        <taxon>Chitinophagaceae</taxon>
        <taxon>Chitinophaga</taxon>
    </lineage>
</organism>
<feature type="chain" id="PRO_5032666074" description="Lipoprotein" evidence="1">
    <location>
        <begin position="23"/>
        <end position="269"/>
    </location>
</feature>